<evidence type="ECO:0000313" key="1">
    <source>
        <dbReference type="EMBL" id="MPD05556.1"/>
    </source>
</evidence>
<keyword evidence="2" id="KW-1185">Reference proteome</keyword>
<sequence length="71" mass="8348">MHLLNKISEEDDVFSEVEDYMRLGKYKEGKTRAIKKTLKSQVTAEGLLSNVWKLKDAQETKKKHDRRKGLR</sequence>
<dbReference type="Proteomes" id="UP000324222">
    <property type="component" value="Unassembled WGS sequence"/>
</dbReference>
<name>A0A5B7KF99_PORTR</name>
<accession>A0A5B7KF99</accession>
<protein>
    <submittedName>
        <fullName evidence="1">Uncharacterized protein</fullName>
    </submittedName>
</protein>
<dbReference type="EMBL" id="VSRR010146616">
    <property type="protein sequence ID" value="MPD05556.1"/>
    <property type="molecule type" value="Genomic_DNA"/>
</dbReference>
<dbReference type="AlphaFoldDB" id="A0A5B7KF99"/>
<evidence type="ECO:0000313" key="2">
    <source>
        <dbReference type="Proteomes" id="UP000324222"/>
    </source>
</evidence>
<reference evidence="1 2" key="1">
    <citation type="submission" date="2019-05" db="EMBL/GenBank/DDBJ databases">
        <title>Another draft genome of Portunus trituberculatus and its Hox gene families provides insights of decapod evolution.</title>
        <authorList>
            <person name="Jeong J.-H."/>
            <person name="Song I."/>
            <person name="Kim S."/>
            <person name="Choi T."/>
            <person name="Kim D."/>
            <person name="Ryu S."/>
            <person name="Kim W."/>
        </authorList>
    </citation>
    <scope>NUCLEOTIDE SEQUENCE [LARGE SCALE GENOMIC DNA]</scope>
    <source>
        <tissue evidence="1">Muscle</tissue>
    </source>
</reference>
<comment type="caution">
    <text evidence="1">The sequence shown here is derived from an EMBL/GenBank/DDBJ whole genome shotgun (WGS) entry which is preliminary data.</text>
</comment>
<proteinExistence type="predicted"/>
<organism evidence="1 2">
    <name type="scientific">Portunus trituberculatus</name>
    <name type="common">Swimming crab</name>
    <name type="synonym">Neptunus trituberculatus</name>
    <dbReference type="NCBI Taxonomy" id="210409"/>
    <lineage>
        <taxon>Eukaryota</taxon>
        <taxon>Metazoa</taxon>
        <taxon>Ecdysozoa</taxon>
        <taxon>Arthropoda</taxon>
        <taxon>Crustacea</taxon>
        <taxon>Multicrustacea</taxon>
        <taxon>Malacostraca</taxon>
        <taxon>Eumalacostraca</taxon>
        <taxon>Eucarida</taxon>
        <taxon>Decapoda</taxon>
        <taxon>Pleocyemata</taxon>
        <taxon>Brachyura</taxon>
        <taxon>Eubrachyura</taxon>
        <taxon>Portunoidea</taxon>
        <taxon>Portunidae</taxon>
        <taxon>Portuninae</taxon>
        <taxon>Portunus</taxon>
    </lineage>
</organism>
<gene>
    <name evidence="1" type="ORF">E2C01_101305</name>
</gene>